<keyword evidence="8" id="KW-1185">Reference proteome</keyword>
<evidence type="ECO:0000256" key="4">
    <source>
        <dbReference type="ARBA" id="ARBA00022825"/>
    </source>
</evidence>
<dbReference type="SUPFAM" id="SSF52096">
    <property type="entry name" value="ClpP/crotonase"/>
    <property type="match status" value="1"/>
</dbReference>
<dbReference type="Pfam" id="PF17820">
    <property type="entry name" value="PDZ_6"/>
    <property type="match status" value="1"/>
</dbReference>
<comment type="caution">
    <text evidence="7">The sequence shown here is derived from an EMBL/GenBank/DDBJ whole genome shotgun (WGS) entry which is preliminary data.</text>
</comment>
<dbReference type="InterPro" id="IPR004447">
    <property type="entry name" value="Peptidase_S41A"/>
</dbReference>
<dbReference type="PROSITE" id="PS50106">
    <property type="entry name" value="PDZ"/>
    <property type="match status" value="1"/>
</dbReference>
<accession>A0ABP8MGI5</accession>
<dbReference type="SMART" id="SM00245">
    <property type="entry name" value="TSPc"/>
    <property type="match status" value="1"/>
</dbReference>
<keyword evidence="4 5" id="KW-0720">Serine protease</keyword>
<evidence type="ECO:0000256" key="1">
    <source>
        <dbReference type="ARBA" id="ARBA00009179"/>
    </source>
</evidence>
<keyword evidence="3 5" id="KW-0378">Hydrolase</keyword>
<dbReference type="InterPro" id="IPR029045">
    <property type="entry name" value="ClpP/crotonase-like_dom_sf"/>
</dbReference>
<evidence type="ECO:0000259" key="6">
    <source>
        <dbReference type="PROSITE" id="PS50106"/>
    </source>
</evidence>
<dbReference type="SUPFAM" id="SSF50156">
    <property type="entry name" value="PDZ domain-like"/>
    <property type="match status" value="1"/>
</dbReference>
<dbReference type="Gene3D" id="3.30.750.44">
    <property type="match status" value="1"/>
</dbReference>
<keyword evidence="2 5" id="KW-0645">Protease</keyword>
<dbReference type="InterPro" id="IPR005151">
    <property type="entry name" value="Tail-specific_protease"/>
</dbReference>
<proteinExistence type="inferred from homology"/>
<evidence type="ECO:0000256" key="5">
    <source>
        <dbReference type="RuleBase" id="RU004404"/>
    </source>
</evidence>
<evidence type="ECO:0000256" key="2">
    <source>
        <dbReference type="ARBA" id="ARBA00022670"/>
    </source>
</evidence>
<dbReference type="SMART" id="SM00228">
    <property type="entry name" value="PDZ"/>
    <property type="match status" value="1"/>
</dbReference>
<evidence type="ECO:0000313" key="8">
    <source>
        <dbReference type="Proteomes" id="UP001501410"/>
    </source>
</evidence>
<dbReference type="PANTHER" id="PTHR32060:SF30">
    <property type="entry name" value="CARBOXY-TERMINAL PROCESSING PROTEASE CTPA"/>
    <property type="match status" value="1"/>
</dbReference>
<dbReference type="InterPro" id="IPR041489">
    <property type="entry name" value="PDZ_6"/>
</dbReference>
<name>A0ABP8MGI5_9BACT</name>
<organism evidence="7 8">
    <name type="scientific">Rurimicrobium arvi</name>
    <dbReference type="NCBI Taxonomy" id="2049916"/>
    <lineage>
        <taxon>Bacteria</taxon>
        <taxon>Pseudomonadati</taxon>
        <taxon>Bacteroidota</taxon>
        <taxon>Chitinophagia</taxon>
        <taxon>Chitinophagales</taxon>
        <taxon>Chitinophagaceae</taxon>
        <taxon>Rurimicrobium</taxon>
    </lineage>
</organism>
<evidence type="ECO:0000313" key="7">
    <source>
        <dbReference type="EMBL" id="GAA4450324.1"/>
    </source>
</evidence>
<dbReference type="PANTHER" id="PTHR32060">
    <property type="entry name" value="TAIL-SPECIFIC PROTEASE"/>
    <property type="match status" value="1"/>
</dbReference>
<dbReference type="Proteomes" id="UP001501410">
    <property type="component" value="Unassembled WGS sequence"/>
</dbReference>
<protein>
    <submittedName>
        <fullName evidence="7">S41 family peptidase</fullName>
    </submittedName>
</protein>
<comment type="similarity">
    <text evidence="1 5">Belongs to the peptidase S41A family.</text>
</comment>
<dbReference type="Pfam" id="PF03572">
    <property type="entry name" value="Peptidase_S41"/>
    <property type="match status" value="1"/>
</dbReference>
<gene>
    <name evidence="7" type="ORF">GCM10023092_05970</name>
</gene>
<evidence type="ECO:0000256" key="3">
    <source>
        <dbReference type="ARBA" id="ARBA00022801"/>
    </source>
</evidence>
<dbReference type="InterPro" id="IPR036034">
    <property type="entry name" value="PDZ_sf"/>
</dbReference>
<feature type="domain" description="PDZ" evidence="6">
    <location>
        <begin position="99"/>
        <end position="169"/>
    </location>
</feature>
<dbReference type="CDD" id="cd06782">
    <property type="entry name" value="cpPDZ_CPP-like"/>
    <property type="match status" value="1"/>
</dbReference>
<reference evidence="8" key="1">
    <citation type="journal article" date="2019" name="Int. J. Syst. Evol. Microbiol.">
        <title>The Global Catalogue of Microorganisms (GCM) 10K type strain sequencing project: providing services to taxonomists for standard genome sequencing and annotation.</title>
        <authorList>
            <consortium name="The Broad Institute Genomics Platform"/>
            <consortium name="The Broad Institute Genome Sequencing Center for Infectious Disease"/>
            <person name="Wu L."/>
            <person name="Ma J."/>
        </authorList>
    </citation>
    <scope>NUCLEOTIDE SEQUENCE [LARGE SCALE GENOMIC DNA]</scope>
    <source>
        <strain evidence="8">JCM 31921</strain>
    </source>
</reference>
<dbReference type="EMBL" id="BAABEZ010000004">
    <property type="protein sequence ID" value="GAA4450324.1"/>
    <property type="molecule type" value="Genomic_DNA"/>
</dbReference>
<dbReference type="RefSeq" id="WP_344822559.1">
    <property type="nucleotide sequence ID" value="NZ_BAABEZ010000004.1"/>
</dbReference>
<dbReference type="InterPro" id="IPR001478">
    <property type="entry name" value="PDZ"/>
</dbReference>
<dbReference type="NCBIfam" id="TIGR00225">
    <property type="entry name" value="prc"/>
    <property type="match status" value="1"/>
</dbReference>
<sequence>MTEFKSHTRQFIWGTFTICCFGLFIQAKTTDSYFEMSKNLEVFANIFKELNTYYVDPIEPGKLTKTGIDAMLNDLDPYTNYITESDIEDYEFMTTGKYGGIGAALQKKEKDVYVGEIYENSPAQKAGLHSGDKIISIDGKNVYDKTIDDVSLLLKGSSGTKLVIKVKDAFSDVESDKVVTRGEIEISSVPYAGMIGASKDIAYVKLTQFTMNCSKLLRQSLDSLKKNNAGMKSVVLDLRGNPGGLLDEAVEVCNIFIDRGQLVVSTKGKNKEWDKNFNTEGSPWDTQIPVAVLVNGSSASASEIVAGTIQDLDRGVVIGTKSYGKGLVQATRPLGFNARLKLTTAKYYTPSGRCIQAIDYSHRDENGNPDKIADSLIGTFKTKNGRLVKSGGGVTPDVTAGTEKISALSGALYSKNYFFDYATQYARSHKTLNGGENFSLTAAEFADFSNWLSSKDYSYKTKTEILLDSLTAAAQQDKLYDASKTELAALKTKVMHDKKQDLLKNKEEVMRILENEIVSRYYFQKGRINQSLRNDEVVSKAVEVISRPDQVKSLLQAQK</sequence>
<dbReference type="Gene3D" id="2.30.42.10">
    <property type="match status" value="1"/>
</dbReference>
<dbReference type="Gene3D" id="3.90.226.10">
    <property type="entry name" value="2-enoyl-CoA Hydratase, Chain A, domain 1"/>
    <property type="match status" value="1"/>
</dbReference>
<dbReference type="CDD" id="cd07560">
    <property type="entry name" value="Peptidase_S41_CPP"/>
    <property type="match status" value="1"/>
</dbReference>